<organism evidence="2 3">
    <name type="scientific">Juglans regia</name>
    <name type="common">English walnut</name>
    <dbReference type="NCBI Taxonomy" id="51240"/>
    <lineage>
        <taxon>Eukaryota</taxon>
        <taxon>Viridiplantae</taxon>
        <taxon>Streptophyta</taxon>
        <taxon>Embryophyta</taxon>
        <taxon>Tracheophyta</taxon>
        <taxon>Spermatophyta</taxon>
        <taxon>Magnoliopsida</taxon>
        <taxon>eudicotyledons</taxon>
        <taxon>Gunneridae</taxon>
        <taxon>Pentapetalae</taxon>
        <taxon>rosids</taxon>
        <taxon>fabids</taxon>
        <taxon>Fagales</taxon>
        <taxon>Juglandaceae</taxon>
        <taxon>Juglans</taxon>
    </lineage>
</organism>
<evidence type="ECO:0000259" key="1">
    <source>
        <dbReference type="Pfam" id="PF03372"/>
    </source>
</evidence>
<proteinExistence type="predicted"/>
<dbReference type="PANTHER" id="PTHR33710">
    <property type="entry name" value="BNAC02G09200D PROTEIN"/>
    <property type="match status" value="1"/>
</dbReference>
<dbReference type="GeneID" id="118347981"/>
<sequence>MGASGGILVMWDKRVVESSDEFVGEFSVGCLFRNIDDGFLWAFAGVYGPNLDSERRMLWDELAGLCSWWEVPWCIGGDFNVTRFASERSGEGRQNQAMVDFSDFIFESGLMDIPLMGGEYTWSNHFSWSRLDRFLISPSWELQYPVVSQKRLPRICSDHFLVMLDGGGIIGGRRPFKFENMWLKKEGFVDLVRQWWSSYLFEGNPSNVLARKLKALKMHLKIWNEQVFGDVTLQMKSLTQELQSLEGVGVENNRKEQVVSELERLTLLEEISWRQKSRALWLREGD</sequence>
<dbReference type="SUPFAM" id="SSF56219">
    <property type="entry name" value="DNase I-like"/>
    <property type="match status" value="1"/>
</dbReference>
<name>A0A6P9EB82_JUGRE</name>
<dbReference type="KEGG" id="jre:118347981"/>
<dbReference type="InterPro" id="IPR036691">
    <property type="entry name" value="Endo/exonu/phosph_ase_sf"/>
</dbReference>
<dbReference type="Proteomes" id="UP000235220">
    <property type="component" value="Chromosome 3"/>
</dbReference>
<protein>
    <submittedName>
        <fullName evidence="3">Uncharacterized protein LOC118347981</fullName>
    </submittedName>
</protein>
<dbReference type="RefSeq" id="XP_035544586.1">
    <property type="nucleotide sequence ID" value="XM_035688693.1"/>
</dbReference>
<dbReference type="GO" id="GO:0003824">
    <property type="term" value="F:catalytic activity"/>
    <property type="evidence" value="ECO:0007669"/>
    <property type="project" value="InterPro"/>
</dbReference>
<evidence type="ECO:0000313" key="3">
    <source>
        <dbReference type="RefSeq" id="XP_035544586.1"/>
    </source>
</evidence>
<dbReference type="PANTHER" id="PTHR33710:SF64">
    <property type="entry name" value="ENDONUCLEASE_EXONUCLEASE_PHOSPHATASE DOMAIN-CONTAINING PROTEIN"/>
    <property type="match status" value="1"/>
</dbReference>
<dbReference type="Gene3D" id="3.60.10.10">
    <property type="entry name" value="Endonuclease/exonuclease/phosphatase"/>
    <property type="match status" value="1"/>
</dbReference>
<dbReference type="OrthoDB" id="692400at2759"/>
<feature type="domain" description="Endonuclease/exonuclease/phosphatase" evidence="1">
    <location>
        <begin position="4"/>
        <end position="159"/>
    </location>
</feature>
<dbReference type="Pfam" id="PF03372">
    <property type="entry name" value="Exo_endo_phos"/>
    <property type="match status" value="1"/>
</dbReference>
<gene>
    <name evidence="3" type="primary">LOC118347981</name>
</gene>
<keyword evidence="2" id="KW-1185">Reference proteome</keyword>
<evidence type="ECO:0000313" key="2">
    <source>
        <dbReference type="Proteomes" id="UP000235220"/>
    </source>
</evidence>
<accession>A0A6P9EB82</accession>
<dbReference type="AlphaFoldDB" id="A0A6P9EB82"/>
<dbReference type="InParanoid" id="A0A6P9EB82"/>
<reference evidence="3" key="1">
    <citation type="submission" date="2025-08" db="UniProtKB">
        <authorList>
            <consortium name="RefSeq"/>
        </authorList>
    </citation>
    <scope>IDENTIFICATION</scope>
    <source>
        <tissue evidence="3">Leaves</tissue>
    </source>
</reference>
<dbReference type="InterPro" id="IPR005135">
    <property type="entry name" value="Endo/exonuclease/phosphatase"/>
</dbReference>